<gene>
    <name evidence="2" type="ORF">METZ01_LOCUS113604</name>
</gene>
<feature type="domain" description="DUF2007" evidence="1">
    <location>
        <begin position="21"/>
        <end position="74"/>
    </location>
</feature>
<dbReference type="Pfam" id="PF09413">
    <property type="entry name" value="DUF2007"/>
    <property type="match status" value="1"/>
</dbReference>
<dbReference type="AlphaFoldDB" id="A0A381X800"/>
<dbReference type="EMBL" id="UINC01014196">
    <property type="protein sequence ID" value="SVA60750.1"/>
    <property type="molecule type" value="Genomic_DNA"/>
</dbReference>
<accession>A0A381X800</accession>
<protein>
    <recommendedName>
        <fullName evidence="1">DUF2007 domain-containing protein</fullName>
    </recommendedName>
</protein>
<proteinExistence type="predicted"/>
<name>A0A381X800_9ZZZZ</name>
<sequence>MTMRNEPRQKDVLIAEYVYRHEAEFGAGFLADAGIPFRVQADDAGGAYGGMTFTSAARIWVRSQDAEQAREILQVTPDPALFVQVDDLDEQRSG</sequence>
<evidence type="ECO:0000313" key="2">
    <source>
        <dbReference type="EMBL" id="SVA60750.1"/>
    </source>
</evidence>
<organism evidence="2">
    <name type="scientific">marine metagenome</name>
    <dbReference type="NCBI Taxonomy" id="408172"/>
    <lineage>
        <taxon>unclassified sequences</taxon>
        <taxon>metagenomes</taxon>
        <taxon>ecological metagenomes</taxon>
    </lineage>
</organism>
<dbReference type="InterPro" id="IPR018551">
    <property type="entry name" value="DUF2007"/>
</dbReference>
<evidence type="ECO:0000259" key="1">
    <source>
        <dbReference type="Pfam" id="PF09413"/>
    </source>
</evidence>
<reference evidence="2" key="1">
    <citation type="submission" date="2018-05" db="EMBL/GenBank/DDBJ databases">
        <authorList>
            <person name="Lanie J.A."/>
            <person name="Ng W.-L."/>
            <person name="Kazmierczak K.M."/>
            <person name="Andrzejewski T.M."/>
            <person name="Davidsen T.M."/>
            <person name="Wayne K.J."/>
            <person name="Tettelin H."/>
            <person name="Glass J.I."/>
            <person name="Rusch D."/>
            <person name="Podicherti R."/>
            <person name="Tsui H.-C.T."/>
            <person name="Winkler M.E."/>
        </authorList>
    </citation>
    <scope>NUCLEOTIDE SEQUENCE</scope>
</reference>